<dbReference type="Gene3D" id="1.10.150.20">
    <property type="entry name" value="5' to 3' exonuclease, C-terminal subdomain"/>
    <property type="match status" value="1"/>
</dbReference>
<dbReference type="GeneID" id="56027443"/>
<evidence type="ECO:0000259" key="1">
    <source>
        <dbReference type="Pfam" id="PF02732"/>
    </source>
</evidence>
<gene>
    <name evidence="2" type="ORF">HUG10_01380</name>
</gene>
<name>A0A7D5GA54_9EURY</name>
<proteinExistence type="predicted"/>
<evidence type="ECO:0000313" key="3">
    <source>
        <dbReference type="Proteomes" id="UP000509750"/>
    </source>
</evidence>
<dbReference type="Pfam" id="PF14520">
    <property type="entry name" value="HHH_5"/>
    <property type="match status" value="1"/>
</dbReference>
<dbReference type="GO" id="GO:0003677">
    <property type="term" value="F:DNA binding"/>
    <property type="evidence" value="ECO:0007669"/>
    <property type="project" value="UniProtKB-KW"/>
</dbReference>
<sequence>MFVSVTVDDREPPAVAAALRAHADVEAVEVHRLLAADIVIGRVGFERKSGEDYLRSALGRLGSDLEAQVRKMTDAYDHSYVLLEGDIADVEACWPGTPDASVRGSLASITARFGVPVIPCGSAERLVDMAVRLARKHVDDPSVRQLPVGAVTGRTEPIAKRMYGCIEGIGPDTAAALYDAFPTIESALAAGEDQLRAIDGVGQKRAEAVYTALRSEE</sequence>
<dbReference type="EMBL" id="CP058529">
    <property type="protein sequence ID" value="QLG26272.1"/>
    <property type="molecule type" value="Genomic_DNA"/>
</dbReference>
<dbReference type="KEGG" id="halg:HUG10_01380"/>
<dbReference type="OrthoDB" id="121419at2157"/>
<dbReference type="SUPFAM" id="SSF47781">
    <property type="entry name" value="RuvA domain 2-like"/>
    <property type="match status" value="1"/>
</dbReference>
<dbReference type="AlphaFoldDB" id="A0A7D5GA54"/>
<dbReference type="GO" id="GO:0004518">
    <property type="term" value="F:nuclease activity"/>
    <property type="evidence" value="ECO:0007669"/>
    <property type="project" value="InterPro"/>
</dbReference>
<dbReference type="GO" id="GO:0006259">
    <property type="term" value="P:DNA metabolic process"/>
    <property type="evidence" value="ECO:0007669"/>
    <property type="project" value="UniProtKB-ARBA"/>
</dbReference>
<keyword evidence="2" id="KW-0238">DNA-binding</keyword>
<keyword evidence="3" id="KW-1185">Reference proteome</keyword>
<reference evidence="2 3" key="1">
    <citation type="submission" date="2020-07" db="EMBL/GenBank/DDBJ databases">
        <title>Gai3-2, isolated from salt lake.</title>
        <authorList>
            <person name="Cui H."/>
            <person name="Shi X."/>
        </authorList>
    </citation>
    <scope>NUCLEOTIDE SEQUENCE [LARGE SCALE GENOMIC DNA]</scope>
    <source>
        <strain evidence="2 3">Gai3-2</strain>
    </source>
</reference>
<dbReference type="Gene3D" id="3.40.50.10130">
    <property type="match status" value="1"/>
</dbReference>
<dbReference type="InterPro" id="IPR006166">
    <property type="entry name" value="ERCC4_domain"/>
</dbReference>
<evidence type="ECO:0000313" key="2">
    <source>
        <dbReference type="EMBL" id="QLG26272.1"/>
    </source>
</evidence>
<protein>
    <submittedName>
        <fullName evidence="2">DNA-binding protein</fullName>
    </submittedName>
</protein>
<dbReference type="Pfam" id="PF02732">
    <property type="entry name" value="ERCC4"/>
    <property type="match status" value="1"/>
</dbReference>
<dbReference type="InterPro" id="IPR010994">
    <property type="entry name" value="RuvA_2-like"/>
</dbReference>
<dbReference type="RefSeq" id="WP_179167847.1">
    <property type="nucleotide sequence ID" value="NZ_CP058529.1"/>
</dbReference>
<dbReference type="Proteomes" id="UP000509750">
    <property type="component" value="Chromosome"/>
</dbReference>
<dbReference type="SUPFAM" id="SSF52980">
    <property type="entry name" value="Restriction endonuclease-like"/>
    <property type="match status" value="1"/>
</dbReference>
<feature type="domain" description="ERCC4" evidence="1">
    <location>
        <begin position="7"/>
        <end position="131"/>
    </location>
</feature>
<dbReference type="InterPro" id="IPR011335">
    <property type="entry name" value="Restrct_endonuc-II-like"/>
</dbReference>
<accession>A0A7D5GA54</accession>
<organism evidence="2 3">
    <name type="scientific">Halorarum halophilum</name>
    <dbReference type="NCBI Taxonomy" id="2743090"/>
    <lineage>
        <taxon>Archaea</taxon>
        <taxon>Methanobacteriati</taxon>
        <taxon>Methanobacteriota</taxon>
        <taxon>Stenosarchaea group</taxon>
        <taxon>Halobacteria</taxon>
        <taxon>Halobacteriales</taxon>
        <taxon>Haloferacaceae</taxon>
        <taxon>Halorarum</taxon>
    </lineage>
</organism>